<name>A0A0R1UUF5_9LACO</name>
<dbReference type="Proteomes" id="UP000051166">
    <property type="component" value="Unassembled WGS sequence"/>
</dbReference>
<dbReference type="OrthoDB" id="2185727at2"/>
<keyword evidence="2" id="KW-1185">Reference proteome</keyword>
<evidence type="ECO:0008006" key="3">
    <source>
        <dbReference type="Google" id="ProtNLM"/>
    </source>
</evidence>
<dbReference type="RefSeq" id="WP_056961933.1">
    <property type="nucleotide sequence ID" value="NZ_AZFQ01000055.1"/>
</dbReference>
<sequence length="384" mass="44733">MVFIKQRKNNEAKIAAKLQQNGWDKAALQVYDKAYAKRIAKGKPMEAWTETSRLIGSELYTKMFKAARLSPQQKLTLVLQQLQAQVDRNGFLQVGTIYSLDPQMAPHAAFLQYFRKLVQQVFRKRSLREYANGADGLAELAQKLHLFRSYLDRNNIRFVRTNFVGQNDFEKLLQYAQYYQFKLDYGTDANYHNRHLKSSAFLYPQNMKIQVTKSSRMSEFIVALRTGQFVTEWQVYKYTAAGQIDSNPGHYAVHQAEAIANTESFNYGIPKGRSFNPLLCINHSHQLLDVRHPADPKLRRVLTTVGQDDYWLAEKDYYVKNAQGEYVGQYADLVKKGQEDVVAWRQVPDAKKAQVYADFLKYCRQRWPLRNPGFAKYFRSKMRK</sequence>
<evidence type="ECO:0000313" key="2">
    <source>
        <dbReference type="Proteomes" id="UP000051166"/>
    </source>
</evidence>
<dbReference type="InterPro" id="IPR021462">
    <property type="entry name" value="DUF3114"/>
</dbReference>
<comment type="caution">
    <text evidence="1">The sequence shown here is derived from an EMBL/GenBank/DDBJ whole genome shotgun (WGS) entry which is preliminary data.</text>
</comment>
<dbReference type="GeneID" id="98309238"/>
<evidence type="ECO:0000313" key="1">
    <source>
        <dbReference type="EMBL" id="KRL96742.1"/>
    </source>
</evidence>
<reference evidence="1 2" key="1">
    <citation type="journal article" date="2015" name="Genome Announc.">
        <title>Expanding the biotechnology potential of lactobacilli through comparative genomics of 213 strains and associated genera.</title>
        <authorList>
            <person name="Sun Z."/>
            <person name="Harris H.M."/>
            <person name="McCann A."/>
            <person name="Guo C."/>
            <person name="Argimon S."/>
            <person name="Zhang W."/>
            <person name="Yang X."/>
            <person name="Jeffery I.B."/>
            <person name="Cooney J.C."/>
            <person name="Kagawa T.F."/>
            <person name="Liu W."/>
            <person name="Song Y."/>
            <person name="Salvetti E."/>
            <person name="Wrobel A."/>
            <person name="Rasinkangas P."/>
            <person name="Parkhill J."/>
            <person name="Rea M.C."/>
            <person name="O'Sullivan O."/>
            <person name="Ritari J."/>
            <person name="Douillard F.P."/>
            <person name="Paul Ross R."/>
            <person name="Yang R."/>
            <person name="Briner A.E."/>
            <person name="Felis G.E."/>
            <person name="de Vos W.M."/>
            <person name="Barrangou R."/>
            <person name="Klaenhammer T.R."/>
            <person name="Caufield P.W."/>
            <person name="Cui Y."/>
            <person name="Zhang H."/>
            <person name="O'Toole P.W."/>
        </authorList>
    </citation>
    <scope>NUCLEOTIDE SEQUENCE [LARGE SCALE GENOMIC DNA]</scope>
    <source>
        <strain evidence="1 2">DSM 16230</strain>
    </source>
</reference>
<protein>
    <recommendedName>
        <fullName evidence="3">DUF3114 domain-containing protein</fullName>
    </recommendedName>
</protein>
<dbReference type="PATRIC" id="fig|1423801.4.peg.2065"/>
<dbReference type="AlphaFoldDB" id="A0A0R1UUF5"/>
<gene>
    <name evidence="1" type="ORF">FD50_GL002021</name>
</gene>
<organism evidence="1 2">
    <name type="scientific">Liquorilactobacillus satsumensis DSM 16230 = JCM 12392</name>
    <dbReference type="NCBI Taxonomy" id="1423801"/>
    <lineage>
        <taxon>Bacteria</taxon>
        <taxon>Bacillati</taxon>
        <taxon>Bacillota</taxon>
        <taxon>Bacilli</taxon>
        <taxon>Lactobacillales</taxon>
        <taxon>Lactobacillaceae</taxon>
        <taxon>Liquorilactobacillus</taxon>
    </lineage>
</organism>
<dbReference type="EMBL" id="AZFQ01000055">
    <property type="protein sequence ID" value="KRL96742.1"/>
    <property type="molecule type" value="Genomic_DNA"/>
</dbReference>
<dbReference type="Pfam" id="PF11311">
    <property type="entry name" value="DUF3114"/>
    <property type="match status" value="1"/>
</dbReference>
<accession>A0A0R1UUF5</accession>
<proteinExistence type="predicted"/>